<accession>A0AAV4APV9</accession>
<evidence type="ECO:0000313" key="2">
    <source>
        <dbReference type="Proteomes" id="UP000735302"/>
    </source>
</evidence>
<protein>
    <submittedName>
        <fullName evidence="1">Tyrosine recombinase-like protein</fullName>
    </submittedName>
</protein>
<dbReference type="AlphaFoldDB" id="A0AAV4APV9"/>
<reference evidence="1 2" key="1">
    <citation type="journal article" date="2021" name="Elife">
        <title>Chloroplast acquisition without the gene transfer in kleptoplastic sea slugs, Plakobranchus ocellatus.</title>
        <authorList>
            <person name="Maeda T."/>
            <person name="Takahashi S."/>
            <person name="Yoshida T."/>
            <person name="Shimamura S."/>
            <person name="Takaki Y."/>
            <person name="Nagai Y."/>
            <person name="Toyoda A."/>
            <person name="Suzuki Y."/>
            <person name="Arimoto A."/>
            <person name="Ishii H."/>
            <person name="Satoh N."/>
            <person name="Nishiyama T."/>
            <person name="Hasebe M."/>
            <person name="Maruyama T."/>
            <person name="Minagawa J."/>
            <person name="Obokata J."/>
            <person name="Shigenobu S."/>
        </authorList>
    </citation>
    <scope>NUCLEOTIDE SEQUENCE [LARGE SCALE GENOMIC DNA]</scope>
</reference>
<organism evidence="1 2">
    <name type="scientific">Plakobranchus ocellatus</name>
    <dbReference type="NCBI Taxonomy" id="259542"/>
    <lineage>
        <taxon>Eukaryota</taxon>
        <taxon>Metazoa</taxon>
        <taxon>Spiralia</taxon>
        <taxon>Lophotrochozoa</taxon>
        <taxon>Mollusca</taxon>
        <taxon>Gastropoda</taxon>
        <taxon>Heterobranchia</taxon>
        <taxon>Euthyneura</taxon>
        <taxon>Panpulmonata</taxon>
        <taxon>Sacoglossa</taxon>
        <taxon>Placobranchoidea</taxon>
        <taxon>Plakobranchidae</taxon>
        <taxon>Plakobranchus</taxon>
    </lineage>
</organism>
<dbReference type="EMBL" id="BLXT01004061">
    <property type="protein sequence ID" value="GFO09337.1"/>
    <property type="molecule type" value="Genomic_DNA"/>
</dbReference>
<comment type="caution">
    <text evidence="1">The sequence shown here is derived from an EMBL/GenBank/DDBJ whole genome shotgun (WGS) entry which is preliminary data.</text>
</comment>
<gene>
    <name evidence="1" type="ORF">PoB_003584200</name>
</gene>
<keyword evidence="2" id="KW-1185">Reference proteome</keyword>
<dbReference type="Proteomes" id="UP000735302">
    <property type="component" value="Unassembled WGS sequence"/>
</dbReference>
<sequence length="88" mass="9677">MQSPHNGVSKDTLARWIRLTLSKYGVSTRIFKAHSTRAAASSVAARGTDISHFLCFRPLAGLMKLRLQSFIIKLLNVVGPVLDLLPLC</sequence>
<evidence type="ECO:0000313" key="1">
    <source>
        <dbReference type="EMBL" id="GFO09337.1"/>
    </source>
</evidence>
<proteinExistence type="predicted"/>
<name>A0AAV4APV9_9GAST</name>